<dbReference type="Proteomes" id="UP000746471">
    <property type="component" value="Unassembled WGS sequence"/>
</dbReference>
<feature type="compositionally biased region" description="Acidic residues" evidence="1">
    <location>
        <begin position="137"/>
        <end position="158"/>
    </location>
</feature>
<feature type="region of interest" description="Disordered" evidence="1">
    <location>
        <begin position="137"/>
        <end position="198"/>
    </location>
</feature>
<evidence type="ECO:0000256" key="2">
    <source>
        <dbReference type="SAM" id="Phobius"/>
    </source>
</evidence>
<accession>A0ABS5PTM8</accession>
<organism evidence="3 4">
    <name type="scientific">Fusibacter paucivorans</name>
    <dbReference type="NCBI Taxonomy" id="76009"/>
    <lineage>
        <taxon>Bacteria</taxon>
        <taxon>Bacillati</taxon>
        <taxon>Bacillota</taxon>
        <taxon>Clostridia</taxon>
        <taxon>Eubacteriales</taxon>
        <taxon>Eubacteriales Family XII. Incertae Sedis</taxon>
        <taxon>Fusibacter</taxon>
    </lineage>
</organism>
<dbReference type="RefSeq" id="WP_213238379.1">
    <property type="nucleotide sequence ID" value="NZ_JAHBCL010000043.1"/>
</dbReference>
<feature type="transmembrane region" description="Helical" evidence="2">
    <location>
        <begin position="12"/>
        <end position="30"/>
    </location>
</feature>
<keyword evidence="2" id="KW-0812">Transmembrane</keyword>
<keyword evidence="2" id="KW-0472">Membrane</keyword>
<evidence type="ECO:0000256" key="1">
    <source>
        <dbReference type="SAM" id="MobiDB-lite"/>
    </source>
</evidence>
<proteinExistence type="predicted"/>
<name>A0ABS5PTM8_9FIRM</name>
<sequence>MKKMIMKNKTAITGVSLVVIAMILGVMIFTKLNSGDVVSDNVLEDEDATNPVVEELVETENEEVTVEVPEIVETETNVIDQKDQVTSIEEPLPEEPEKPVLEAPEETPVPVDDLNNMDTEPQYDEEDVVIESEEVIVVSEDEVEDVTPEPEVSEDDQSDLVPASENPFLNPENAANPIESNGEDYYEDGRKAGEGDKF</sequence>
<reference evidence="3 4" key="1">
    <citation type="submission" date="2021-05" db="EMBL/GenBank/DDBJ databases">
        <title>Fusibacter ferrireducens sp. nov., an anaerobic, sulfur- and Fe-reducing bacterium isolated from the mangrove sediment.</title>
        <authorList>
            <person name="Qiu D."/>
        </authorList>
    </citation>
    <scope>NUCLEOTIDE SEQUENCE [LARGE SCALE GENOMIC DNA]</scope>
    <source>
        <strain evidence="3 4">DSM 12116</strain>
    </source>
</reference>
<keyword evidence="4" id="KW-1185">Reference proteome</keyword>
<comment type="caution">
    <text evidence="3">The sequence shown here is derived from an EMBL/GenBank/DDBJ whole genome shotgun (WGS) entry which is preliminary data.</text>
</comment>
<feature type="compositionally biased region" description="Basic and acidic residues" evidence="1">
    <location>
        <begin position="187"/>
        <end position="198"/>
    </location>
</feature>
<dbReference type="EMBL" id="JAHBCL010000043">
    <property type="protein sequence ID" value="MBS7528523.1"/>
    <property type="molecule type" value="Genomic_DNA"/>
</dbReference>
<protein>
    <submittedName>
        <fullName evidence="3">Uncharacterized protein</fullName>
    </submittedName>
</protein>
<feature type="region of interest" description="Disordered" evidence="1">
    <location>
        <begin position="83"/>
        <end position="125"/>
    </location>
</feature>
<gene>
    <name evidence="3" type="ORF">KHM83_17695</name>
</gene>
<evidence type="ECO:0000313" key="4">
    <source>
        <dbReference type="Proteomes" id="UP000746471"/>
    </source>
</evidence>
<keyword evidence="2" id="KW-1133">Transmembrane helix</keyword>
<evidence type="ECO:0000313" key="3">
    <source>
        <dbReference type="EMBL" id="MBS7528523.1"/>
    </source>
</evidence>